<dbReference type="AlphaFoldDB" id="A0AAV4FEQ7"/>
<name>A0AAV4FEQ7_9GAST</name>
<proteinExistence type="predicted"/>
<sequence>MMWNGVGPRFLEGGRASISPDGGIIVLTPDRSLLPNQRREELEVLISAYRRTTRLQANSSRPRPTTVSSESDNTRLLVSSPMLINHRQETGRMCFPSVEIGRRDTMSREKPHCHRQGTVPDLAPTLYRSPGWAKSEN</sequence>
<feature type="region of interest" description="Disordered" evidence="1">
    <location>
        <begin position="55"/>
        <end position="74"/>
    </location>
</feature>
<reference evidence="2 3" key="1">
    <citation type="journal article" date="2021" name="Elife">
        <title>Chloroplast acquisition without the gene transfer in kleptoplastic sea slugs, Plakobranchus ocellatus.</title>
        <authorList>
            <person name="Maeda T."/>
            <person name="Takahashi S."/>
            <person name="Yoshida T."/>
            <person name="Shimamura S."/>
            <person name="Takaki Y."/>
            <person name="Nagai Y."/>
            <person name="Toyoda A."/>
            <person name="Suzuki Y."/>
            <person name="Arimoto A."/>
            <person name="Ishii H."/>
            <person name="Satoh N."/>
            <person name="Nishiyama T."/>
            <person name="Hasebe M."/>
            <person name="Maruyama T."/>
            <person name="Minagawa J."/>
            <person name="Obokata J."/>
            <person name="Shigenobu S."/>
        </authorList>
    </citation>
    <scope>NUCLEOTIDE SEQUENCE [LARGE SCALE GENOMIC DNA]</scope>
</reference>
<evidence type="ECO:0000313" key="3">
    <source>
        <dbReference type="Proteomes" id="UP000762676"/>
    </source>
</evidence>
<protein>
    <submittedName>
        <fullName evidence="2">Uncharacterized protein</fullName>
    </submittedName>
</protein>
<gene>
    <name evidence="2" type="ORF">ElyMa_003797200</name>
</gene>
<evidence type="ECO:0000256" key="1">
    <source>
        <dbReference type="SAM" id="MobiDB-lite"/>
    </source>
</evidence>
<dbReference type="EMBL" id="BMAT01007760">
    <property type="protein sequence ID" value="GFR70851.1"/>
    <property type="molecule type" value="Genomic_DNA"/>
</dbReference>
<keyword evidence="3" id="KW-1185">Reference proteome</keyword>
<comment type="caution">
    <text evidence="2">The sequence shown here is derived from an EMBL/GenBank/DDBJ whole genome shotgun (WGS) entry which is preliminary data.</text>
</comment>
<evidence type="ECO:0000313" key="2">
    <source>
        <dbReference type="EMBL" id="GFR70851.1"/>
    </source>
</evidence>
<dbReference type="Proteomes" id="UP000762676">
    <property type="component" value="Unassembled WGS sequence"/>
</dbReference>
<organism evidence="2 3">
    <name type="scientific">Elysia marginata</name>
    <dbReference type="NCBI Taxonomy" id="1093978"/>
    <lineage>
        <taxon>Eukaryota</taxon>
        <taxon>Metazoa</taxon>
        <taxon>Spiralia</taxon>
        <taxon>Lophotrochozoa</taxon>
        <taxon>Mollusca</taxon>
        <taxon>Gastropoda</taxon>
        <taxon>Heterobranchia</taxon>
        <taxon>Euthyneura</taxon>
        <taxon>Panpulmonata</taxon>
        <taxon>Sacoglossa</taxon>
        <taxon>Placobranchoidea</taxon>
        <taxon>Plakobranchidae</taxon>
        <taxon>Elysia</taxon>
    </lineage>
</organism>
<accession>A0AAV4FEQ7</accession>
<feature type="region of interest" description="Disordered" evidence="1">
    <location>
        <begin position="106"/>
        <end position="137"/>
    </location>
</feature>